<dbReference type="InParanoid" id="A0A2J7R351"/>
<accession>A0A2J7R351</accession>
<dbReference type="EMBL" id="NEVH01007822">
    <property type="protein sequence ID" value="PNF35262.1"/>
    <property type="molecule type" value="Genomic_DNA"/>
</dbReference>
<evidence type="ECO:0000313" key="2">
    <source>
        <dbReference type="Proteomes" id="UP000235965"/>
    </source>
</evidence>
<organism evidence="1 2">
    <name type="scientific">Cryptotermes secundus</name>
    <dbReference type="NCBI Taxonomy" id="105785"/>
    <lineage>
        <taxon>Eukaryota</taxon>
        <taxon>Metazoa</taxon>
        <taxon>Ecdysozoa</taxon>
        <taxon>Arthropoda</taxon>
        <taxon>Hexapoda</taxon>
        <taxon>Insecta</taxon>
        <taxon>Pterygota</taxon>
        <taxon>Neoptera</taxon>
        <taxon>Polyneoptera</taxon>
        <taxon>Dictyoptera</taxon>
        <taxon>Blattodea</taxon>
        <taxon>Blattoidea</taxon>
        <taxon>Termitoidae</taxon>
        <taxon>Kalotermitidae</taxon>
        <taxon>Cryptotermitinae</taxon>
        <taxon>Cryptotermes</taxon>
    </lineage>
</organism>
<dbReference type="AlphaFoldDB" id="A0A2J7R351"/>
<keyword evidence="2" id="KW-1185">Reference proteome</keyword>
<name>A0A2J7R351_9NEOP</name>
<sequence>MNFISECSEISKPETFSDLLVAYPIVVKVVNAINLYPTDTDAIIAGNFCQL</sequence>
<protein>
    <submittedName>
        <fullName evidence="1">Uncharacterized protein</fullName>
    </submittedName>
</protein>
<comment type="caution">
    <text evidence="1">The sequence shown here is derived from an EMBL/GenBank/DDBJ whole genome shotgun (WGS) entry which is preliminary data.</text>
</comment>
<reference evidence="1 2" key="1">
    <citation type="submission" date="2017-12" db="EMBL/GenBank/DDBJ databases">
        <title>Hemimetabolous genomes reveal molecular basis of termite eusociality.</title>
        <authorList>
            <person name="Harrison M.C."/>
            <person name="Jongepier E."/>
            <person name="Robertson H.M."/>
            <person name="Arning N."/>
            <person name="Bitard-Feildel T."/>
            <person name="Chao H."/>
            <person name="Childers C.P."/>
            <person name="Dinh H."/>
            <person name="Doddapaneni H."/>
            <person name="Dugan S."/>
            <person name="Gowin J."/>
            <person name="Greiner C."/>
            <person name="Han Y."/>
            <person name="Hu H."/>
            <person name="Hughes D.S.T."/>
            <person name="Huylmans A.-K."/>
            <person name="Kemena C."/>
            <person name="Kremer L.P.M."/>
            <person name="Lee S.L."/>
            <person name="Lopez-Ezquerra A."/>
            <person name="Mallet L."/>
            <person name="Monroy-Kuhn J.M."/>
            <person name="Moser A."/>
            <person name="Murali S.C."/>
            <person name="Muzny D.M."/>
            <person name="Otani S."/>
            <person name="Piulachs M.-D."/>
            <person name="Poelchau M."/>
            <person name="Qu J."/>
            <person name="Schaub F."/>
            <person name="Wada-Katsumata A."/>
            <person name="Worley K.C."/>
            <person name="Xie Q."/>
            <person name="Ylla G."/>
            <person name="Poulsen M."/>
            <person name="Gibbs R.A."/>
            <person name="Schal C."/>
            <person name="Richards S."/>
            <person name="Belles X."/>
            <person name="Korb J."/>
            <person name="Bornberg-Bauer E."/>
        </authorList>
    </citation>
    <scope>NUCLEOTIDE SEQUENCE [LARGE SCALE GENOMIC DNA]</scope>
    <source>
        <tissue evidence="1">Whole body</tissue>
    </source>
</reference>
<gene>
    <name evidence="1" type="ORF">B7P43_G04799</name>
</gene>
<dbReference type="Proteomes" id="UP000235965">
    <property type="component" value="Unassembled WGS sequence"/>
</dbReference>
<evidence type="ECO:0000313" key="1">
    <source>
        <dbReference type="EMBL" id="PNF35262.1"/>
    </source>
</evidence>
<proteinExistence type="predicted"/>